<evidence type="ECO:0000259" key="2">
    <source>
        <dbReference type="PROSITE" id="PS50846"/>
    </source>
</evidence>
<dbReference type="InterPro" id="IPR017969">
    <property type="entry name" value="Heavy-metal-associated_CS"/>
</dbReference>
<dbReference type="OrthoDB" id="9814359at2"/>
<comment type="caution">
    <text evidence="3">The sequence shown here is derived from an EMBL/GenBank/DDBJ whole genome shotgun (WGS) entry which is preliminary data.</text>
</comment>
<sequence>MSESVSISVTGMKCGGCEKTVTTALTAIEGVISVNASFENKTVDVEFEPTKTDLDVLEDAITDAGFTVE</sequence>
<dbReference type="InterPro" id="IPR001802">
    <property type="entry name" value="MerP/CopZ"/>
</dbReference>
<gene>
    <name evidence="3" type="ORF">A1359_05035</name>
</gene>
<keyword evidence="1" id="KW-0479">Metal-binding</keyword>
<dbReference type="STRING" id="980561.A1359_05035"/>
<dbReference type="FunFam" id="3.30.70.100:FF:000001">
    <property type="entry name" value="ATPase copper transporting beta"/>
    <property type="match status" value="1"/>
</dbReference>
<dbReference type="InterPro" id="IPR006121">
    <property type="entry name" value="HMA_dom"/>
</dbReference>
<proteinExistence type="predicted"/>
<dbReference type="SUPFAM" id="SSF55008">
    <property type="entry name" value="HMA, heavy metal-associated domain"/>
    <property type="match status" value="1"/>
</dbReference>
<dbReference type="InterPro" id="IPR036163">
    <property type="entry name" value="HMA_dom_sf"/>
</dbReference>
<evidence type="ECO:0000313" key="3">
    <source>
        <dbReference type="EMBL" id="OAI18455.1"/>
    </source>
</evidence>
<accession>A0A177NKL6</accession>
<dbReference type="PROSITE" id="PS50846">
    <property type="entry name" value="HMA_2"/>
    <property type="match status" value="1"/>
</dbReference>
<dbReference type="PRINTS" id="PR00946">
    <property type="entry name" value="HGSCAVENGER"/>
</dbReference>
<dbReference type="Proteomes" id="UP000078476">
    <property type="component" value="Unassembled WGS sequence"/>
</dbReference>
<evidence type="ECO:0000256" key="1">
    <source>
        <dbReference type="ARBA" id="ARBA00022723"/>
    </source>
</evidence>
<dbReference type="Gene3D" id="3.30.70.100">
    <property type="match status" value="1"/>
</dbReference>
<feature type="domain" description="HMA" evidence="2">
    <location>
        <begin position="3"/>
        <end position="69"/>
    </location>
</feature>
<keyword evidence="4" id="KW-1185">Reference proteome</keyword>
<dbReference type="EMBL" id="LUUI01000078">
    <property type="protein sequence ID" value="OAI18455.1"/>
    <property type="molecule type" value="Genomic_DNA"/>
</dbReference>
<dbReference type="RefSeq" id="WP_066979311.1">
    <property type="nucleotide sequence ID" value="NZ_LUUI01000078.1"/>
</dbReference>
<dbReference type="GO" id="GO:0046872">
    <property type="term" value="F:metal ion binding"/>
    <property type="evidence" value="ECO:0007669"/>
    <property type="project" value="UniProtKB-KW"/>
</dbReference>
<protein>
    <submittedName>
        <fullName evidence="3">Mercuric reductase</fullName>
    </submittedName>
</protein>
<name>A0A177NKL6_9GAMM</name>
<dbReference type="CDD" id="cd00371">
    <property type="entry name" value="HMA"/>
    <property type="match status" value="1"/>
</dbReference>
<dbReference type="Pfam" id="PF00403">
    <property type="entry name" value="HMA"/>
    <property type="match status" value="1"/>
</dbReference>
<evidence type="ECO:0000313" key="4">
    <source>
        <dbReference type="Proteomes" id="UP000078476"/>
    </source>
</evidence>
<dbReference type="PROSITE" id="PS01047">
    <property type="entry name" value="HMA_1"/>
    <property type="match status" value="1"/>
</dbReference>
<dbReference type="AlphaFoldDB" id="A0A177NKL6"/>
<reference evidence="3 4" key="1">
    <citation type="submission" date="2016-03" db="EMBL/GenBank/DDBJ databases">
        <authorList>
            <person name="Ploux O."/>
        </authorList>
    </citation>
    <scope>NUCLEOTIDE SEQUENCE [LARGE SCALE GENOMIC DNA]</scope>
    <source>
        <strain evidence="3 4">R-45370</strain>
    </source>
</reference>
<organism evidence="3 4">
    <name type="scientific">Methylomonas lenta</name>
    <dbReference type="NCBI Taxonomy" id="980561"/>
    <lineage>
        <taxon>Bacteria</taxon>
        <taxon>Pseudomonadati</taxon>
        <taxon>Pseudomonadota</taxon>
        <taxon>Gammaproteobacteria</taxon>
        <taxon>Methylococcales</taxon>
        <taxon>Methylococcaceae</taxon>
        <taxon>Methylomonas</taxon>
    </lineage>
</organism>